<accession>A0A6C1B7C7</accession>
<dbReference type="RefSeq" id="WP_173767919.1">
    <property type="nucleotide sequence ID" value="NZ_CP048836.1"/>
</dbReference>
<dbReference type="InterPro" id="IPR000792">
    <property type="entry name" value="Tscrpt_reg_LuxR_C"/>
</dbReference>
<evidence type="ECO:0000313" key="2">
    <source>
        <dbReference type="EMBL" id="QID19377.1"/>
    </source>
</evidence>
<gene>
    <name evidence="2" type="ORF">G3580_18200</name>
</gene>
<name>A0A6C1B7C7_9RHOO</name>
<organism evidence="2 3">
    <name type="scientific">Nitrogeniibacter mangrovi</name>
    <dbReference type="NCBI Taxonomy" id="2016596"/>
    <lineage>
        <taxon>Bacteria</taxon>
        <taxon>Pseudomonadati</taxon>
        <taxon>Pseudomonadota</taxon>
        <taxon>Betaproteobacteria</taxon>
        <taxon>Rhodocyclales</taxon>
        <taxon>Zoogloeaceae</taxon>
        <taxon>Nitrogeniibacter</taxon>
    </lineage>
</organism>
<dbReference type="EMBL" id="CP048836">
    <property type="protein sequence ID" value="QID19377.1"/>
    <property type="molecule type" value="Genomic_DNA"/>
</dbReference>
<dbReference type="GO" id="GO:0003677">
    <property type="term" value="F:DNA binding"/>
    <property type="evidence" value="ECO:0007669"/>
    <property type="project" value="InterPro"/>
</dbReference>
<dbReference type="AlphaFoldDB" id="A0A6C1B7C7"/>
<keyword evidence="3" id="KW-1185">Reference proteome</keyword>
<sequence length="113" mass="12407">MHYPVLVTPIRGCSAGLLPGQTTAQIAVLITDPEINQPIVPEALSQTWELKPAEGRVAIAIANGYSVDEITQMNGTTRDTTKTHLRAVYQKHGVNRQTQLAKLLLMGPFRVQF</sequence>
<feature type="domain" description="HTH luxR-type" evidence="1">
    <location>
        <begin position="47"/>
        <end position="104"/>
    </location>
</feature>
<evidence type="ECO:0000259" key="1">
    <source>
        <dbReference type="SMART" id="SM00421"/>
    </source>
</evidence>
<reference evidence="2 3" key="1">
    <citation type="submission" date="2020-02" db="EMBL/GenBank/DDBJ databases">
        <title>Nitrogenibacter mangrovi gen. nov., sp. nov. isolated from mangrove sediment, a denitrifying betaproteobacterium.</title>
        <authorList>
            <person name="Liao H."/>
            <person name="Tian Y."/>
        </authorList>
    </citation>
    <scope>NUCLEOTIDE SEQUENCE [LARGE SCALE GENOMIC DNA]</scope>
    <source>
        <strain evidence="2 3">M9-3-2</strain>
    </source>
</reference>
<dbReference type="InterPro" id="IPR036388">
    <property type="entry name" value="WH-like_DNA-bd_sf"/>
</dbReference>
<dbReference type="GO" id="GO:0006355">
    <property type="term" value="P:regulation of DNA-templated transcription"/>
    <property type="evidence" value="ECO:0007669"/>
    <property type="project" value="InterPro"/>
</dbReference>
<dbReference type="SUPFAM" id="SSF46894">
    <property type="entry name" value="C-terminal effector domain of the bipartite response regulators"/>
    <property type="match status" value="1"/>
</dbReference>
<evidence type="ECO:0000313" key="3">
    <source>
        <dbReference type="Proteomes" id="UP000501991"/>
    </source>
</evidence>
<dbReference type="SMART" id="SM00421">
    <property type="entry name" value="HTH_LUXR"/>
    <property type="match status" value="1"/>
</dbReference>
<dbReference type="KEGG" id="azq:G3580_18200"/>
<dbReference type="InterPro" id="IPR016032">
    <property type="entry name" value="Sig_transdc_resp-reg_C-effctor"/>
</dbReference>
<dbReference type="Gene3D" id="1.10.10.10">
    <property type="entry name" value="Winged helix-like DNA-binding domain superfamily/Winged helix DNA-binding domain"/>
    <property type="match status" value="1"/>
</dbReference>
<proteinExistence type="predicted"/>
<dbReference type="Proteomes" id="UP000501991">
    <property type="component" value="Chromosome"/>
</dbReference>
<protein>
    <recommendedName>
        <fullName evidence="1">HTH luxR-type domain-containing protein</fullName>
    </recommendedName>
</protein>